<feature type="compositionally biased region" description="Basic and acidic residues" evidence="1">
    <location>
        <begin position="27"/>
        <end position="36"/>
    </location>
</feature>
<gene>
    <name evidence="2" type="ORF">Tcan_07007</name>
</gene>
<protein>
    <submittedName>
        <fullName evidence="2">Uncharacterized protein</fullName>
    </submittedName>
</protein>
<evidence type="ECO:0000256" key="1">
    <source>
        <dbReference type="SAM" id="MobiDB-lite"/>
    </source>
</evidence>
<evidence type="ECO:0000313" key="2">
    <source>
        <dbReference type="EMBL" id="KHN86735.1"/>
    </source>
</evidence>
<feature type="region of interest" description="Disordered" evidence="1">
    <location>
        <begin position="1"/>
        <end position="44"/>
    </location>
</feature>
<comment type="caution">
    <text evidence="2">The sequence shown here is derived from an EMBL/GenBank/DDBJ whole genome shotgun (WGS) entry which is preliminary data.</text>
</comment>
<reference evidence="2 3" key="1">
    <citation type="submission" date="2014-11" db="EMBL/GenBank/DDBJ databases">
        <title>Genetic blueprint of the zoonotic pathogen Toxocara canis.</title>
        <authorList>
            <person name="Zhu X.-Q."/>
            <person name="Korhonen P.K."/>
            <person name="Cai H."/>
            <person name="Young N.D."/>
            <person name="Nejsum P."/>
            <person name="von Samson-Himmelstjerna G."/>
            <person name="Boag P.R."/>
            <person name="Tan P."/>
            <person name="Li Q."/>
            <person name="Min J."/>
            <person name="Yang Y."/>
            <person name="Wang X."/>
            <person name="Fang X."/>
            <person name="Hall R.S."/>
            <person name="Hofmann A."/>
            <person name="Sternberg P.W."/>
            <person name="Jex A.R."/>
            <person name="Gasser R.B."/>
        </authorList>
    </citation>
    <scope>NUCLEOTIDE SEQUENCE [LARGE SCALE GENOMIC DNA]</scope>
    <source>
        <strain evidence="2">PN_DK_2014</strain>
    </source>
</reference>
<keyword evidence="3" id="KW-1185">Reference proteome</keyword>
<sequence>MGIAGRKIGTTETAKRTFRSVQASNDSNRKSNDSIKKNHKKGKVVEKSEKFGGGSTILGFDDEQHNASTPSLVDSNGRIRIKIGHNEALNALRNHEKILEISRGDLLNDGILNDEFDIEKAL</sequence>
<dbReference type="Proteomes" id="UP000031036">
    <property type="component" value="Unassembled WGS sequence"/>
</dbReference>
<organism evidence="2 3">
    <name type="scientific">Toxocara canis</name>
    <name type="common">Canine roundworm</name>
    <dbReference type="NCBI Taxonomy" id="6265"/>
    <lineage>
        <taxon>Eukaryota</taxon>
        <taxon>Metazoa</taxon>
        <taxon>Ecdysozoa</taxon>
        <taxon>Nematoda</taxon>
        <taxon>Chromadorea</taxon>
        <taxon>Rhabditida</taxon>
        <taxon>Spirurina</taxon>
        <taxon>Ascaridomorpha</taxon>
        <taxon>Ascaridoidea</taxon>
        <taxon>Toxocaridae</taxon>
        <taxon>Toxocara</taxon>
    </lineage>
</organism>
<dbReference type="OrthoDB" id="5856191at2759"/>
<evidence type="ECO:0000313" key="3">
    <source>
        <dbReference type="Proteomes" id="UP000031036"/>
    </source>
</evidence>
<accession>A0A0B2W0P7</accession>
<dbReference type="AlphaFoldDB" id="A0A0B2W0P7"/>
<name>A0A0B2W0P7_TOXCA</name>
<dbReference type="EMBL" id="JPKZ01000522">
    <property type="protein sequence ID" value="KHN86735.1"/>
    <property type="molecule type" value="Genomic_DNA"/>
</dbReference>
<proteinExistence type="predicted"/>
<dbReference type="STRING" id="6265.A0A0B2W0P7"/>